<comment type="caution">
    <text evidence="12">The sequence shown here is derived from an EMBL/GenBank/DDBJ whole genome shotgun (WGS) entry which is preliminary data.</text>
</comment>
<evidence type="ECO:0000256" key="11">
    <source>
        <dbReference type="SAM" id="Phobius"/>
    </source>
</evidence>
<gene>
    <name evidence="12" type="ORF">NDU88_008362</name>
</gene>
<dbReference type="PANTHER" id="PTHR21522">
    <property type="entry name" value="PROTON CHANNEL OTOP"/>
    <property type="match status" value="1"/>
</dbReference>
<dbReference type="GO" id="GO:0015252">
    <property type="term" value="F:proton channel activity"/>
    <property type="evidence" value="ECO:0007669"/>
    <property type="project" value="InterPro"/>
</dbReference>
<evidence type="ECO:0000256" key="6">
    <source>
        <dbReference type="ARBA" id="ARBA00022781"/>
    </source>
</evidence>
<evidence type="ECO:0000256" key="10">
    <source>
        <dbReference type="ARBA" id="ARBA00023303"/>
    </source>
</evidence>
<sequence>MDEHVHFLHHLKLRSLRHIPFLGLTCGVAMMILGVSLFVVYEVRRKDEQQRNFLLTAFFIFNVVCLSLMTLAALGGIIVFKFDRRQLDTGKNPSRALDVVLLLLATLGQYCISYYSILAMVVSDPRDHLKILTLIYSLLMIMQHTIQNIFITEGLHRQLPKDWQSQHKASPQPQKKDFSRPITASHHSFLHAPRTNPQMVAAPTIRNALLTPRSTHRKRRRLLREICAFLLLGNILLWILPAFGARLQIDNNLELKFYGMPTWILIINICLPFGIFYRMHAAACMLEISLHTLKEFSLIL</sequence>
<evidence type="ECO:0000256" key="2">
    <source>
        <dbReference type="ARBA" id="ARBA00006513"/>
    </source>
</evidence>
<feature type="transmembrane region" description="Helical" evidence="11">
    <location>
        <begin position="134"/>
        <end position="151"/>
    </location>
</feature>
<feature type="transmembrane region" description="Helical" evidence="11">
    <location>
        <begin position="257"/>
        <end position="277"/>
    </location>
</feature>
<organism evidence="12 13">
    <name type="scientific">Pleurodeles waltl</name>
    <name type="common">Iberian ribbed newt</name>
    <dbReference type="NCBI Taxonomy" id="8319"/>
    <lineage>
        <taxon>Eukaryota</taxon>
        <taxon>Metazoa</taxon>
        <taxon>Chordata</taxon>
        <taxon>Craniata</taxon>
        <taxon>Vertebrata</taxon>
        <taxon>Euteleostomi</taxon>
        <taxon>Amphibia</taxon>
        <taxon>Batrachia</taxon>
        <taxon>Caudata</taxon>
        <taxon>Salamandroidea</taxon>
        <taxon>Salamandridae</taxon>
        <taxon>Pleurodelinae</taxon>
        <taxon>Pleurodeles</taxon>
    </lineage>
</organism>
<keyword evidence="13" id="KW-1185">Reference proteome</keyword>
<keyword evidence="10" id="KW-0407">Ion channel</keyword>
<keyword evidence="4" id="KW-1003">Cell membrane</keyword>
<comment type="similarity">
    <text evidence="2">Belongs to the otopetrin family.</text>
</comment>
<dbReference type="AlphaFoldDB" id="A0AAV7PVY8"/>
<evidence type="ECO:0000256" key="1">
    <source>
        <dbReference type="ARBA" id="ARBA00004651"/>
    </source>
</evidence>
<keyword evidence="5 11" id="KW-0812">Transmembrane</keyword>
<dbReference type="PANTHER" id="PTHR21522:SF69">
    <property type="entry name" value="PROTON CHANNEL OTOP2"/>
    <property type="match status" value="1"/>
</dbReference>
<dbReference type="InterPro" id="IPR004878">
    <property type="entry name" value="Otopetrin"/>
</dbReference>
<evidence type="ECO:0000256" key="7">
    <source>
        <dbReference type="ARBA" id="ARBA00022989"/>
    </source>
</evidence>
<keyword evidence="6" id="KW-0375">Hydrogen ion transport</keyword>
<feature type="transmembrane region" description="Helical" evidence="11">
    <location>
        <begin position="21"/>
        <end position="41"/>
    </location>
</feature>
<evidence type="ECO:0000256" key="3">
    <source>
        <dbReference type="ARBA" id="ARBA00022448"/>
    </source>
</evidence>
<dbReference type="EMBL" id="JANPWB010000011">
    <property type="protein sequence ID" value="KAJ1130003.1"/>
    <property type="molecule type" value="Genomic_DNA"/>
</dbReference>
<feature type="transmembrane region" description="Helical" evidence="11">
    <location>
        <begin position="53"/>
        <end position="80"/>
    </location>
</feature>
<accession>A0AAV7PVY8</accession>
<evidence type="ECO:0000256" key="5">
    <source>
        <dbReference type="ARBA" id="ARBA00022692"/>
    </source>
</evidence>
<keyword evidence="7 11" id="KW-1133">Transmembrane helix</keyword>
<dbReference type="Proteomes" id="UP001066276">
    <property type="component" value="Chromosome 7"/>
</dbReference>
<protein>
    <recommendedName>
        <fullName evidence="14">Otopetrin 3</fullName>
    </recommendedName>
</protein>
<keyword evidence="8" id="KW-0406">Ion transport</keyword>
<comment type="subcellular location">
    <subcellularLocation>
        <location evidence="1">Cell membrane</location>
        <topology evidence="1">Multi-pass membrane protein</topology>
    </subcellularLocation>
</comment>
<reference evidence="12" key="1">
    <citation type="journal article" date="2022" name="bioRxiv">
        <title>Sequencing and chromosome-scale assembly of the giantPleurodeles waltlgenome.</title>
        <authorList>
            <person name="Brown T."/>
            <person name="Elewa A."/>
            <person name="Iarovenko S."/>
            <person name="Subramanian E."/>
            <person name="Araus A.J."/>
            <person name="Petzold A."/>
            <person name="Susuki M."/>
            <person name="Suzuki K.-i.T."/>
            <person name="Hayashi T."/>
            <person name="Toyoda A."/>
            <person name="Oliveira C."/>
            <person name="Osipova E."/>
            <person name="Leigh N.D."/>
            <person name="Simon A."/>
            <person name="Yun M.H."/>
        </authorList>
    </citation>
    <scope>NUCLEOTIDE SEQUENCE</scope>
    <source>
        <strain evidence="12">20211129_DDA</strain>
        <tissue evidence="12">Liver</tissue>
    </source>
</reference>
<feature type="transmembrane region" description="Helical" evidence="11">
    <location>
        <begin position="100"/>
        <end position="122"/>
    </location>
</feature>
<name>A0AAV7PVY8_PLEWA</name>
<proteinExistence type="inferred from homology"/>
<feature type="transmembrane region" description="Helical" evidence="11">
    <location>
        <begin position="226"/>
        <end position="245"/>
    </location>
</feature>
<evidence type="ECO:0000256" key="4">
    <source>
        <dbReference type="ARBA" id="ARBA00022475"/>
    </source>
</evidence>
<evidence type="ECO:0008006" key="14">
    <source>
        <dbReference type="Google" id="ProtNLM"/>
    </source>
</evidence>
<evidence type="ECO:0000256" key="8">
    <source>
        <dbReference type="ARBA" id="ARBA00023065"/>
    </source>
</evidence>
<dbReference type="GO" id="GO:0005886">
    <property type="term" value="C:plasma membrane"/>
    <property type="evidence" value="ECO:0007669"/>
    <property type="project" value="UniProtKB-SubCell"/>
</dbReference>
<keyword evidence="3" id="KW-0813">Transport</keyword>
<evidence type="ECO:0000313" key="13">
    <source>
        <dbReference type="Proteomes" id="UP001066276"/>
    </source>
</evidence>
<dbReference type="Pfam" id="PF03189">
    <property type="entry name" value="Otopetrin"/>
    <property type="match status" value="2"/>
</dbReference>
<evidence type="ECO:0000256" key="9">
    <source>
        <dbReference type="ARBA" id="ARBA00023136"/>
    </source>
</evidence>
<keyword evidence="9 11" id="KW-0472">Membrane</keyword>
<evidence type="ECO:0000313" key="12">
    <source>
        <dbReference type="EMBL" id="KAJ1130003.1"/>
    </source>
</evidence>